<dbReference type="Proteomes" id="UP001058458">
    <property type="component" value="Chromosome"/>
</dbReference>
<name>A0AB38QZJ4_PARTM</name>
<protein>
    <submittedName>
        <fullName evidence="2">Uncharacterized protein</fullName>
    </submittedName>
</protein>
<dbReference type="AlphaFoldDB" id="A0AB38QZJ4"/>
<dbReference type="EMBL" id="CP063414">
    <property type="protein sequence ID" value="UOE76118.1"/>
    <property type="molecule type" value="Genomic_DNA"/>
</dbReference>
<feature type="transmembrane region" description="Helical" evidence="1">
    <location>
        <begin position="188"/>
        <end position="218"/>
    </location>
</feature>
<dbReference type="RefSeq" id="WP_256833512.1">
    <property type="nucleotide sequence ID" value="NZ_CP063414.1"/>
</dbReference>
<evidence type="ECO:0000313" key="3">
    <source>
        <dbReference type="Proteomes" id="UP001058458"/>
    </source>
</evidence>
<feature type="transmembrane region" description="Helical" evidence="1">
    <location>
        <begin position="105"/>
        <end position="125"/>
    </location>
</feature>
<accession>A0AB38QZJ4</accession>
<dbReference type="SUPFAM" id="SSF55676">
    <property type="entry name" value="CytB endotoxin-like"/>
    <property type="match status" value="1"/>
</dbReference>
<proteinExistence type="predicted"/>
<evidence type="ECO:0000256" key="1">
    <source>
        <dbReference type="SAM" id="Phobius"/>
    </source>
</evidence>
<organism evidence="2 3">
    <name type="scientific">Parageobacillus thermoglucosidasius</name>
    <name type="common">Geobacillus thermoglucosidasius</name>
    <dbReference type="NCBI Taxonomy" id="1426"/>
    <lineage>
        <taxon>Bacteria</taxon>
        <taxon>Bacillati</taxon>
        <taxon>Bacillota</taxon>
        <taxon>Bacilli</taxon>
        <taxon>Bacillales</taxon>
        <taxon>Anoxybacillaceae</taxon>
        <taxon>Parageobacillus</taxon>
    </lineage>
</organism>
<keyword evidence="1" id="KW-0472">Membrane</keyword>
<feature type="transmembrane region" description="Helical" evidence="1">
    <location>
        <begin position="15"/>
        <end position="36"/>
    </location>
</feature>
<feature type="transmembrane region" description="Helical" evidence="1">
    <location>
        <begin position="239"/>
        <end position="264"/>
    </location>
</feature>
<keyword evidence="1" id="KW-1133">Transmembrane helix</keyword>
<evidence type="ECO:0000313" key="2">
    <source>
        <dbReference type="EMBL" id="UOE76118.1"/>
    </source>
</evidence>
<reference evidence="2" key="1">
    <citation type="submission" date="2020-10" db="EMBL/GenBank/DDBJ databases">
        <authorList>
            <person name="Delgado J.A."/>
            <person name="Gonzalez J.M."/>
        </authorList>
    </citation>
    <scope>NUCLEOTIDE SEQUENCE</scope>
    <source>
        <strain evidence="2">23.6</strain>
    </source>
</reference>
<keyword evidence="1" id="KW-0812">Transmembrane</keyword>
<feature type="transmembrane region" description="Helical" evidence="1">
    <location>
        <begin position="137"/>
        <end position="157"/>
    </location>
</feature>
<dbReference type="InterPro" id="IPR035918">
    <property type="entry name" value="CytB_endotoxin-like_sf"/>
</dbReference>
<gene>
    <name evidence="2" type="ORF">IMI45_17945</name>
</gene>
<feature type="transmembrane region" description="Helical" evidence="1">
    <location>
        <begin position="83"/>
        <end position="99"/>
    </location>
</feature>
<sequence length="276" mass="31875">MTEFFKWLAEHLDDFAVNLMSSWLWVIIVSIFTLLFPTKNRDHVTGNQSTLQQVTNYYYNILVVKIQPTSYSKTTKQISTQDTFLLFLVALAGAVIIYIRFHSIILDSFASFIIIAFLGLLIFVIKQYRNNSLDGLNRFWAILGFVILLFDLIQLFIMSSQDFSDIKDTGLEGIINNKGIDGFMELGYIALGFFSIIVPNTILLVLFAHMFFFNVYRATGWGLARRFITKTHPFTTKPYFMATFCISVCLVSIIFSSGLAFQWLKNYQETIYQLYQ</sequence>